<dbReference type="Gene3D" id="2.30.30.140">
    <property type="match status" value="1"/>
</dbReference>
<dbReference type="PANTHER" id="PTHR35177">
    <property type="entry name" value="HYDROGENASE MATURATION FACTOR HYBG"/>
    <property type="match status" value="1"/>
</dbReference>
<evidence type="ECO:0000256" key="1">
    <source>
        <dbReference type="ARBA" id="ARBA00006018"/>
    </source>
</evidence>
<dbReference type="GO" id="GO:1902670">
    <property type="term" value="F:carbon dioxide binding"/>
    <property type="evidence" value="ECO:0007669"/>
    <property type="project" value="TreeGrafter"/>
</dbReference>
<dbReference type="InterPro" id="IPR001109">
    <property type="entry name" value="Hydrogenase_HupF/HypC"/>
</dbReference>
<evidence type="ECO:0000313" key="5">
    <source>
        <dbReference type="Proteomes" id="UP000295506"/>
    </source>
</evidence>
<dbReference type="PRINTS" id="PR00445">
    <property type="entry name" value="HUPFHYPC"/>
</dbReference>
<dbReference type="PANTHER" id="PTHR35177:SF2">
    <property type="entry name" value="HYDROGENASE MATURATION FACTOR HYBG"/>
    <property type="match status" value="1"/>
</dbReference>
<dbReference type="GO" id="GO:0005506">
    <property type="term" value="F:iron ion binding"/>
    <property type="evidence" value="ECO:0007669"/>
    <property type="project" value="TreeGrafter"/>
</dbReference>
<dbReference type="NCBIfam" id="TIGR00074">
    <property type="entry name" value="hypC_hupF"/>
    <property type="match status" value="1"/>
</dbReference>
<evidence type="ECO:0000313" key="4">
    <source>
        <dbReference type="Proteomes" id="UP000055611"/>
    </source>
</evidence>
<sequence length="85" mass="9333">MCLAIPAEILEITDGVATCKVGEGNTTVQASIMLMDEEVAIGDYIIIHAGFALRKLDPKEAQETLKILRDMVELLGGENYQHEML</sequence>
<proteinExistence type="inferred from homology"/>
<dbReference type="AlphaFoldDB" id="A0A126QRP6"/>
<protein>
    <submittedName>
        <fullName evidence="2">Hydantoin utilization protein B</fullName>
    </submittedName>
    <submittedName>
        <fullName evidence="3">Hydrogenase expression/formation protein HypC</fullName>
    </submittedName>
</protein>
<dbReference type="EMBL" id="CP014206">
    <property type="protein sequence ID" value="AMK12397.1"/>
    <property type="molecule type" value="Genomic_DNA"/>
</dbReference>
<dbReference type="KEGG" id="dej:AWY79_15465"/>
<gene>
    <name evidence="2" type="ORF">AWY79_15465</name>
    <name evidence="3" type="ORF">EDC59_102125</name>
</gene>
<evidence type="ECO:0000313" key="3">
    <source>
        <dbReference type="EMBL" id="TDT90695.1"/>
    </source>
</evidence>
<dbReference type="Proteomes" id="UP000055611">
    <property type="component" value="Chromosome"/>
</dbReference>
<dbReference type="RefSeq" id="WP_066805926.1">
    <property type="nucleotide sequence ID" value="NZ_CP014206.1"/>
</dbReference>
<accession>A0A126QRP6</accession>
<reference evidence="2 4" key="1">
    <citation type="journal article" date="2016" name="Front. Microbiol.">
        <title>Genome Sequence of the Piezophilic, Mesophilic Sulfate-Reducing Bacterium Desulfovibrio indicus J2T.</title>
        <authorList>
            <person name="Cao J."/>
            <person name="Maignien L."/>
            <person name="Shao Z."/>
            <person name="Alain K."/>
            <person name="Jebbar M."/>
        </authorList>
    </citation>
    <scope>NUCLEOTIDE SEQUENCE [LARGE SCALE GENOMIC DNA]</scope>
    <source>
        <strain evidence="2 4">J2</strain>
    </source>
</reference>
<dbReference type="Proteomes" id="UP000295506">
    <property type="component" value="Unassembled WGS sequence"/>
</dbReference>
<organism evidence="3 5">
    <name type="scientific">Pseudodesulfovibrio indicus</name>
    <dbReference type="NCBI Taxonomy" id="1716143"/>
    <lineage>
        <taxon>Bacteria</taxon>
        <taxon>Pseudomonadati</taxon>
        <taxon>Thermodesulfobacteriota</taxon>
        <taxon>Desulfovibrionia</taxon>
        <taxon>Desulfovibrionales</taxon>
        <taxon>Desulfovibrionaceae</taxon>
    </lineage>
</organism>
<evidence type="ECO:0000313" key="2">
    <source>
        <dbReference type="EMBL" id="AMK12397.1"/>
    </source>
</evidence>
<dbReference type="EMBL" id="SOBK01000002">
    <property type="protein sequence ID" value="TDT90695.1"/>
    <property type="molecule type" value="Genomic_DNA"/>
</dbReference>
<reference evidence="3 5" key="2">
    <citation type="submission" date="2019-03" db="EMBL/GenBank/DDBJ databases">
        <title>Genomic Encyclopedia of Type Strains, Phase IV (KMG-IV): sequencing the most valuable type-strain genomes for metagenomic binning, comparative biology and taxonomic classification.</title>
        <authorList>
            <person name="Goeker M."/>
        </authorList>
    </citation>
    <scope>NUCLEOTIDE SEQUENCE [LARGE SCALE GENOMIC DNA]</scope>
    <source>
        <strain evidence="3 5">DSM 101483</strain>
    </source>
</reference>
<dbReference type="GO" id="GO:0051604">
    <property type="term" value="P:protein maturation"/>
    <property type="evidence" value="ECO:0007669"/>
    <property type="project" value="TreeGrafter"/>
</dbReference>
<name>A0A126QRP6_9BACT</name>
<dbReference type="OrthoDB" id="9806017at2"/>
<dbReference type="Pfam" id="PF01455">
    <property type="entry name" value="HupF_HypC"/>
    <property type="match status" value="1"/>
</dbReference>
<comment type="similarity">
    <text evidence="1">Belongs to the HupF/HypC family.</text>
</comment>
<keyword evidence="4" id="KW-1185">Reference proteome</keyword>
<dbReference type="SUPFAM" id="SSF159127">
    <property type="entry name" value="HupF/HypC-like"/>
    <property type="match status" value="1"/>
</dbReference>